<dbReference type="EMBL" id="CP065686">
    <property type="protein sequence ID" value="QPS45264.1"/>
    <property type="molecule type" value="Genomic_DNA"/>
</dbReference>
<dbReference type="GO" id="GO:0008168">
    <property type="term" value="F:methyltransferase activity"/>
    <property type="evidence" value="ECO:0007669"/>
    <property type="project" value="UniProtKB-KW"/>
</dbReference>
<evidence type="ECO:0000313" key="3">
    <source>
        <dbReference type="Proteomes" id="UP000594943"/>
    </source>
</evidence>
<sequence length="271" mass="31319">MDMLERKEYRSWKEKSSRIQYLTKCLDHYYSTPLNSTISPYETMADQWYMDVGCSAADVIIQSLHNSWTGRIERVLDIPCGHGRVLRHLVNLFPDAEIYASDIDRSGVDFCRDTLGAIGIYSNEDMTAVDFDTTFDLIWVGSLFTHTSRTVTRKWLEHLAKFLTENGIIVATVHGRWCETVAKKSPYINVESWKKILREYQETGYGYHDYNPSENHDYISGSYGVSLTTASEILKDIESVKGIRIFSYRERGWADHQDVLVVGRPAYDHSW</sequence>
<dbReference type="CDD" id="cd02440">
    <property type="entry name" value="AdoMet_MTases"/>
    <property type="match status" value="1"/>
</dbReference>
<keyword evidence="2" id="KW-0808">Transferase</keyword>
<feature type="domain" description="Methyltransferase type 12" evidence="1">
    <location>
        <begin position="76"/>
        <end position="169"/>
    </location>
</feature>
<name>A0A7T2U4B3_9BURK</name>
<dbReference type="KEGG" id="bhg:I6G56_09495"/>
<dbReference type="SUPFAM" id="SSF53335">
    <property type="entry name" value="S-adenosyl-L-methionine-dependent methyltransferases"/>
    <property type="match status" value="1"/>
</dbReference>
<dbReference type="PANTHER" id="PTHR43861:SF1">
    <property type="entry name" value="TRANS-ACONITATE 2-METHYLTRANSFERASE"/>
    <property type="match status" value="1"/>
</dbReference>
<reference evidence="2 3" key="1">
    <citation type="submission" date="2020-12" db="EMBL/GenBank/DDBJ databases">
        <title>FDA dAtabase for Regulatory Grade micrObial Sequences (FDA-ARGOS): Supporting development and validation of Infectious Disease Dx tests.</title>
        <authorList>
            <person name="Nelson B."/>
            <person name="Plummer A."/>
            <person name="Tallon L."/>
            <person name="Sadzewicz L."/>
            <person name="Zhao X."/>
            <person name="Boylan J."/>
            <person name="Ott S."/>
            <person name="Bowen H."/>
            <person name="Vavikolanu K."/>
            <person name="Mehta A."/>
            <person name="Aluvathingal J."/>
            <person name="Nadendla S."/>
            <person name="Myers T."/>
            <person name="Yan Y."/>
            <person name="Sichtig H."/>
        </authorList>
    </citation>
    <scope>NUCLEOTIDE SEQUENCE [LARGE SCALE GENOMIC DNA]</scope>
    <source>
        <strain evidence="2 3">FDAARGOS_899</strain>
    </source>
</reference>
<evidence type="ECO:0000313" key="2">
    <source>
        <dbReference type="EMBL" id="QPS45264.1"/>
    </source>
</evidence>
<accession>A0A7T2U4B3</accession>
<dbReference type="Pfam" id="PF08242">
    <property type="entry name" value="Methyltransf_12"/>
    <property type="match status" value="1"/>
</dbReference>
<dbReference type="InterPro" id="IPR013217">
    <property type="entry name" value="Methyltransf_12"/>
</dbReference>
<evidence type="ECO:0000259" key="1">
    <source>
        <dbReference type="Pfam" id="PF08242"/>
    </source>
</evidence>
<dbReference type="InterPro" id="IPR029063">
    <property type="entry name" value="SAM-dependent_MTases_sf"/>
</dbReference>
<dbReference type="Proteomes" id="UP000594943">
    <property type="component" value="Chromosome 1"/>
</dbReference>
<dbReference type="GO" id="GO:0032259">
    <property type="term" value="P:methylation"/>
    <property type="evidence" value="ECO:0007669"/>
    <property type="project" value="UniProtKB-KW"/>
</dbReference>
<dbReference type="PANTHER" id="PTHR43861">
    <property type="entry name" value="TRANS-ACONITATE 2-METHYLTRANSFERASE-RELATED"/>
    <property type="match status" value="1"/>
</dbReference>
<proteinExistence type="predicted"/>
<gene>
    <name evidence="2" type="ORF">I6G56_09495</name>
</gene>
<organism evidence="2 3">
    <name type="scientific">Burkholderia humptydooensis</name>
    <dbReference type="NCBI Taxonomy" id="430531"/>
    <lineage>
        <taxon>Bacteria</taxon>
        <taxon>Pseudomonadati</taxon>
        <taxon>Pseudomonadota</taxon>
        <taxon>Betaproteobacteria</taxon>
        <taxon>Burkholderiales</taxon>
        <taxon>Burkholderiaceae</taxon>
        <taxon>Burkholderia</taxon>
        <taxon>pseudomallei group</taxon>
    </lineage>
</organism>
<protein>
    <submittedName>
        <fullName evidence="2">Class I SAM-dependent methyltransferase</fullName>
    </submittedName>
</protein>
<dbReference type="Gene3D" id="3.40.50.150">
    <property type="entry name" value="Vaccinia Virus protein VP39"/>
    <property type="match status" value="1"/>
</dbReference>
<dbReference type="RefSeq" id="WP_157225882.1">
    <property type="nucleotide sequence ID" value="NZ_CP013380.1"/>
</dbReference>
<keyword evidence="2" id="KW-0489">Methyltransferase</keyword>
<dbReference type="AlphaFoldDB" id="A0A7T2U4B3"/>